<reference evidence="1" key="1">
    <citation type="submission" date="2020-06" db="EMBL/GenBank/DDBJ databases">
        <authorList>
            <consortium name="Plant Systems Biology data submission"/>
        </authorList>
    </citation>
    <scope>NUCLEOTIDE SEQUENCE</scope>
    <source>
        <strain evidence="1">D6</strain>
    </source>
</reference>
<gene>
    <name evidence="1" type="ORF">SEMRO_100_G051110.1</name>
</gene>
<dbReference type="InterPro" id="IPR023393">
    <property type="entry name" value="START-like_dom_sf"/>
</dbReference>
<accession>A0A9N8DFX8</accession>
<protein>
    <recommendedName>
        <fullName evidence="3">START domain-containing protein</fullName>
    </recommendedName>
</protein>
<evidence type="ECO:0000313" key="2">
    <source>
        <dbReference type="Proteomes" id="UP001153069"/>
    </source>
</evidence>
<dbReference type="PANTHER" id="PTHR34560:SF1">
    <property type="entry name" value="START DOMAIN-CONTAINING PROTEIN"/>
    <property type="match status" value="1"/>
</dbReference>
<dbReference type="Gene3D" id="3.30.530.20">
    <property type="match status" value="1"/>
</dbReference>
<organism evidence="1 2">
    <name type="scientific">Seminavis robusta</name>
    <dbReference type="NCBI Taxonomy" id="568900"/>
    <lineage>
        <taxon>Eukaryota</taxon>
        <taxon>Sar</taxon>
        <taxon>Stramenopiles</taxon>
        <taxon>Ochrophyta</taxon>
        <taxon>Bacillariophyta</taxon>
        <taxon>Bacillariophyceae</taxon>
        <taxon>Bacillariophycidae</taxon>
        <taxon>Naviculales</taxon>
        <taxon>Naviculaceae</taxon>
        <taxon>Seminavis</taxon>
    </lineage>
</organism>
<dbReference type="OrthoDB" id="17317at2759"/>
<dbReference type="PANTHER" id="PTHR34560">
    <property type="entry name" value="POLYKETIDE CYCLASE/DEHYDRASE/LIPID TRANSPORT SUPERFAMILY PROTEIN"/>
    <property type="match status" value="1"/>
</dbReference>
<evidence type="ECO:0000313" key="1">
    <source>
        <dbReference type="EMBL" id="CAB9501105.1"/>
    </source>
</evidence>
<dbReference type="SUPFAM" id="SSF55961">
    <property type="entry name" value="Bet v1-like"/>
    <property type="match status" value="1"/>
</dbReference>
<dbReference type="AlphaFoldDB" id="A0A9N8DFX8"/>
<comment type="caution">
    <text evidence="1">The sequence shown here is derived from an EMBL/GenBank/DDBJ whole genome shotgun (WGS) entry which is preliminary data.</text>
</comment>
<sequence>MSDEELIRQANVEIEEERLLVAARLLRQVEKQESLTPGHCRVMEQAQVIQNVIDVHLKPAQDDPTWKKQTESHGHWDTLIYYKVEEHSKLTCRIETPIEASLLVPLLAVFNESELYDQWMPKFRFPIKMGVRQSLKLTDRPGRGAQVCQVTVDMPFPISDREVVYDVYAVDAIEELSLISMKGTSLQVGDADGAVAEPEPGIKRIEFEVGWVIRQCPKDHPSLQNSKHEYAENEPVLLLSLTQFADAHVNYVPVSIINFVTRTALVGQWNSLLQVAQDVKDGKRPDHDKCIQDKQELYGWVNQRIEAMCAKMD</sequence>
<name>A0A9N8DFX8_9STRA</name>
<dbReference type="EMBL" id="CAICTM010000099">
    <property type="protein sequence ID" value="CAB9501105.1"/>
    <property type="molecule type" value="Genomic_DNA"/>
</dbReference>
<keyword evidence="2" id="KW-1185">Reference proteome</keyword>
<evidence type="ECO:0008006" key="3">
    <source>
        <dbReference type="Google" id="ProtNLM"/>
    </source>
</evidence>
<proteinExistence type="predicted"/>
<dbReference type="Proteomes" id="UP001153069">
    <property type="component" value="Unassembled WGS sequence"/>
</dbReference>